<name>A0A2K2FK94_9CLOT</name>
<dbReference type="RefSeq" id="WP_103080386.1">
    <property type="nucleotide sequence ID" value="NZ_CP021850.1"/>
</dbReference>
<protein>
    <submittedName>
        <fullName evidence="3">Phosphoribosyltransferase</fullName>
    </submittedName>
</protein>
<comment type="similarity">
    <text evidence="1">Belongs to the ComF/GntX family.</text>
</comment>
<reference evidence="3 4" key="1">
    <citation type="submission" date="2017-06" db="EMBL/GenBank/DDBJ databases">
        <title>Investigating the central metabolism of Clostridium thermosuccinogenes.</title>
        <authorList>
            <person name="Koendjbiharie J.G."/>
            <person name="van Kranenburg R."/>
        </authorList>
    </citation>
    <scope>NUCLEOTIDE SEQUENCE [LARGE SCALE GENOMIC DNA]</scope>
    <source>
        <strain evidence="3 4">DSM 5806</strain>
    </source>
</reference>
<dbReference type="Proteomes" id="UP000236151">
    <property type="component" value="Unassembled WGS sequence"/>
</dbReference>
<keyword evidence="3" id="KW-0808">Transferase</keyword>
<dbReference type="OrthoDB" id="9779910at2"/>
<dbReference type="PANTHER" id="PTHR47505">
    <property type="entry name" value="DNA UTILIZATION PROTEIN YHGH"/>
    <property type="match status" value="1"/>
</dbReference>
<dbReference type="AlphaFoldDB" id="A0A2K2FK94"/>
<evidence type="ECO:0000259" key="2">
    <source>
        <dbReference type="Pfam" id="PF00156"/>
    </source>
</evidence>
<evidence type="ECO:0000256" key="1">
    <source>
        <dbReference type="ARBA" id="ARBA00008007"/>
    </source>
</evidence>
<dbReference type="GO" id="GO:0016757">
    <property type="term" value="F:glycosyltransferase activity"/>
    <property type="evidence" value="ECO:0007669"/>
    <property type="project" value="UniProtKB-KW"/>
</dbReference>
<dbReference type="KEGG" id="cthd:CDO33_00615"/>
<gene>
    <name evidence="3" type="ORF">CDQ84_03765</name>
</gene>
<organism evidence="3 4">
    <name type="scientific">Clostridium thermosuccinogenes</name>
    <dbReference type="NCBI Taxonomy" id="84032"/>
    <lineage>
        <taxon>Bacteria</taxon>
        <taxon>Bacillati</taxon>
        <taxon>Bacillota</taxon>
        <taxon>Clostridia</taxon>
        <taxon>Eubacteriales</taxon>
        <taxon>Clostridiaceae</taxon>
        <taxon>Clostridium</taxon>
    </lineage>
</organism>
<dbReference type="InterPro" id="IPR029057">
    <property type="entry name" value="PRTase-like"/>
</dbReference>
<dbReference type="PANTHER" id="PTHR47505:SF1">
    <property type="entry name" value="DNA UTILIZATION PROTEIN YHGH"/>
    <property type="match status" value="1"/>
</dbReference>
<evidence type="ECO:0000313" key="4">
    <source>
        <dbReference type="Proteomes" id="UP000236151"/>
    </source>
</evidence>
<keyword evidence="3" id="KW-0328">Glycosyltransferase</keyword>
<keyword evidence="4" id="KW-1185">Reference proteome</keyword>
<comment type="caution">
    <text evidence="3">The sequence shown here is derived from an EMBL/GenBank/DDBJ whole genome shotgun (WGS) entry which is preliminary data.</text>
</comment>
<accession>A0A2K2FK94</accession>
<dbReference type="CDD" id="cd06223">
    <property type="entry name" value="PRTases_typeI"/>
    <property type="match status" value="1"/>
</dbReference>
<evidence type="ECO:0000313" key="3">
    <source>
        <dbReference type="EMBL" id="PNU01003.1"/>
    </source>
</evidence>
<dbReference type="InterPro" id="IPR051910">
    <property type="entry name" value="ComF/GntX_DNA_util-trans"/>
</dbReference>
<sequence>MFSRLLNLIFPPKCIFCGGILDAGSDIFICDDCYLSIPFMKADYLGKSGNYCDSIICACEYTGVIKESLKRYKFYNKPGYYSTFGWILSEKIKKVTNFHKFDIIISVPLHKKREKTRGYNQSLLISRAVAKTLGIPECSWLLERVRDTHSQSLLGMRERHINIREAFRVTYASKVRDKEILLIDDILTTGSTVEECGRVLKECGAKHVTAAVIASGRKY</sequence>
<feature type="domain" description="Phosphoribosyltransferase" evidence="2">
    <location>
        <begin position="162"/>
        <end position="217"/>
    </location>
</feature>
<dbReference type="Pfam" id="PF00156">
    <property type="entry name" value="Pribosyltran"/>
    <property type="match status" value="1"/>
</dbReference>
<dbReference type="Gene3D" id="3.40.50.2020">
    <property type="match status" value="1"/>
</dbReference>
<proteinExistence type="inferred from homology"/>
<dbReference type="SUPFAM" id="SSF53271">
    <property type="entry name" value="PRTase-like"/>
    <property type="match status" value="1"/>
</dbReference>
<dbReference type="EMBL" id="NIOJ01000005">
    <property type="protein sequence ID" value="PNU01003.1"/>
    <property type="molecule type" value="Genomic_DNA"/>
</dbReference>
<dbReference type="InterPro" id="IPR000836">
    <property type="entry name" value="PRTase_dom"/>
</dbReference>